<name>A0ABT5BF02_9BACT</name>
<dbReference type="EMBL" id="JAQNDN010000019">
    <property type="protein sequence ID" value="MDC0672657.1"/>
    <property type="molecule type" value="Genomic_DNA"/>
</dbReference>
<feature type="compositionally biased region" description="Low complexity" evidence="1">
    <location>
        <begin position="22"/>
        <end position="87"/>
    </location>
</feature>
<protein>
    <submittedName>
        <fullName evidence="2">Uncharacterized protein</fullName>
    </submittedName>
</protein>
<sequence>MRLDSPLTLLPTILACALACGPDPGTTTDQTTSSTTEDTTASTPATTDDTTTDAPTTTAPTTTTDATTTTGDTTSETTSTTTGAPAGYCWGLDDDAPEPFLELYDYQGNQLGDGVTLPLECGVQGLWMFGLYPKFGGWDPMDDSVTFTLTVDVEGFNINPAGHFFSGDVSYYVGCDDLIGGVFGVVPVLPPDELADLSMVDGLTANMHVELAASGQTLTFDAMMPLSAPIELTQDGCMFGG</sequence>
<feature type="region of interest" description="Disordered" evidence="1">
    <location>
        <begin position="22"/>
        <end position="88"/>
    </location>
</feature>
<keyword evidence="3" id="KW-1185">Reference proteome</keyword>
<evidence type="ECO:0000313" key="3">
    <source>
        <dbReference type="Proteomes" id="UP001217838"/>
    </source>
</evidence>
<evidence type="ECO:0000313" key="2">
    <source>
        <dbReference type="EMBL" id="MDC0672657.1"/>
    </source>
</evidence>
<evidence type="ECO:0000256" key="1">
    <source>
        <dbReference type="SAM" id="MobiDB-lite"/>
    </source>
</evidence>
<gene>
    <name evidence="2" type="ORF">POL58_33205</name>
</gene>
<comment type="caution">
    <text evidence="2">The sequence shown here is derived from an EMBL/GenBank/DDBJ whole genome shotgun (WGS) entry which is preliminary data.</text>
</comment>
<accession>A0ABT5BF02</accession>
<dbReference type="RefSeq" id="WP_272004599.1">
    <property type="nucleotide sequence ID" value="NZ_JAQNDN010000019.1"/>
</dbReference>
<proteinExistence type="predicted"/>
<dbReference type="Proteomes" id="UP001217838">
    <property type="component" value="Unassembled WGS sequence"/>
</dbReference>
<organism evidence="2 3">
    <name type="scientific">Nannocystis radixulma</name>
    <dbReference type="NCBI Taxonomy" id="2995305"/>
    <lineage>
        <taxon>Bacteria</taxon>
        <taxon>Pseudomonadati</taxon>
        <taxon>Myxococcota</taxon>
        <taxon>Polyangia</taxon>
        <taxon>Nannocystales</taxon>
        <taxon>Nannocystaceae</taxon>
        <taxon>Nannocystis</taxon>
    </lineage>
</organism>
<reference evidence="2 3" key="1">
    <citation type="submission" date="2022-11" db="EMBL/GenBank/DDBJ databases">
        <title>Minimal conservation of predation-associated metabolite biosynthetic gene clusters underscores biosynthetic potential of Myxococcota including descriptions for ten novel species: Archangium lansinium sp. nov., Myxococcus landrumus sp. nov., Nannocystis bai.</title>
        <authorList>
            <person name="Ahearne A."/>
            <person name="Stevens C."/>
            <person name="Dowd S."/>
        </authorList>
    </citation>
    <scope>NUCLEOTIDE SEQUENCE [LARGE SCALE GENOMIC DNA]</scope>
    <source>
        <strain evidence="2 3">NCELM</strain>
    </source>
</reference>
<dbReference type="PROSITE" id="PS51257">
    <property type="entry name" value="PROKAR_LIPOPROTEIN"/>
    <property type="match status" value="1"/>
</dbReference>